<dbReference type="AlphaFoldDB" id="A0A2U1PMX9"/>
<feature type="transmembrane region" description="Helical" evidence="1">
    <location>
        <begin position="69"/>
        <end position="88"/>
    </location>
</feature>
<evidence type="ECO:0000256" key="1">
    <source>
        <dbReference type="SAM" id="Phobius"/>
    </source>
</evidence>
<evidence type="ECO:0000313" key="2">
    <source>
        <dbReference type="EMBL" id="PWA87105.1"/>
    </source>
</evidence>
<keyword evidence="3" id="KW-1185">Reference proteome</keyword>
<gene>
    <name evidence="2" type="ORF">CTI12_AA136340</name>
</gene>
<evidence type="ECO:0008006" key="4">
    <source>
        <dbReference type="Google" id="ProtNLM"/>
    </source>
</evidence>
<comment type="caution">
    <text evidence="2">The sequence shown here is derived from an EMBL/GenBank/DDBJ whole genome shotgun (WGS) entry which is preliminary data.</text>
</comment>
<sequence>MALNNGMRSIASKLIASVDSSLAKSAQRGFHSTGAKRMGGHGHDEPAYLHSKHMYNLDRMKHQKLTMSLSVFTAFSIGVGVPIFAVVFQQKKTASG</sequence>
<dbReference type="PANTHER" id="PTHR36003:SF5">
    <property type="entry name" value="TONB-DEPENDENT HEME RECEPTOR A"/>
    <property type="match status" value="1"/>
</dbReference>
<dbReference type="Proteomes" id="UP000245207">
    <property type="component" value="Unassembled WGS sequence"/>
</dbReference>
<reference evidence="2 3" key="1">
    <citation type="journal article" date="2018" name="Mol. Plant">
        <title>The genome of Artemisia annua provides insight into the evolution of Asteraceae family and artemisinin biosynthesis.</title>
        <authorList>
            <person name="Shen Q."/>
            <person name="Zhang L."/>
            <person name="Liao Z."/>
            <person name="Wang S."/>
            <person name="Yan T."/>
            <person name="Shi P."/>
            <person name="Liu M."/>
            <person name="Fu X."/>
            <person name="Pan Q."/>
            <person name="Wang Y."/>
            <person name="Lv Z."/>
            <person name="Lu X."/>
            <person name="Zhang F."/>
            <person name="Jiang W."/>
            <person name="Ma Y."/>
            <person name="Chen M."/>
            <person name="Hao X."/>
            <person name="Li L."/>
            <person name="Tang Y."/>
            <person name="Lv G."/>
            <person name="Zhou Y."/>
            <person name="Sun X."/>
            <person name="Brodelius P.E."/>
            <person name="Rose J.K.C."/>
            <person name="Tang K."/>
        </authorList>
    </citation>
    <scope>NUCLEOTIDE SEQUENCE [LARGE SCALE GENOMIC DNA]</scope>
    <source>
        <strain evidence="3">cv. Huhao1</strain>
        <tissue evidence="2">Leaf</tissue>
    </source>
</reference>
<dbReference type="OrthoDB" id="521730at2759"/>
<proteinExistence type="predicted"/>
<keyword evidence="1" id="KW-0812">Transmembrane</keyword>
<organism evidence="2 3">
    <name type="scientific">Artemisia annua</name>
    <name type="common">Sweet wormwood</name>
    <dbReference type="NCBI Taxonomy" id="35608"/>
    <lineage>
        <taxon>Eukaryota</taxon>
        <taxon>Viridiplantae</taxon>
        <taxon>Streptophyta</taxon>
        <taxon>Embryophyta</taxon>
        <taxon>Tracheophyta</taxon>
        <taxon>Spermatophyta</taxon>
        <taxon>Magnoliopsida</taxon>
        <taxon>eudicotyledons</taxon>
        <taxon>Gunneridae</taxon>
        <taxon>Pentapetalae</taxon>
        <taxon>asterids</taxon>
        <taxon>campanulids</taxon>
        <taxon>Asterales</taxon>
        <taxon>Asteraceae</taxon>
        <taxon>Asteroideae</taxon>
        <taxon>Anthemideae</taxon>
        <taxon>Artemisiinae</taxon>
        <taxon>Artemisia</taxon>
    </lineage>
</organism>
<dbReference type="STRING" id="35608.A0A2U1PMX9"/>
<evidence type="ECO:0000313" key="3">
    <source>
        <dbReference type="Proteomes" id="UP000245207"/>
    </source>
</evidence>
<dbReference type="PANTHER" id="PTHR36003">
    <property type="entry name" value="TONB-DEPENDENT HEME RECEPTOR A"/>
    <property type="match status" value="1"/>
</dbReference>
<keyword evidence="1" id="KW-1133">Transmembrane helix</keyword>
<dbReference type="EMBL" id="PKPP01000946">
    <property type="protein sequence ID" value="PWA87105.1"/>
    <property type="molecule type" value="Genomic_DNA"/>
</dbReference>
<name>A0A2U1PMX9_ARTAN</name>
<keyword evidence="1" id="KW-0472">Membrane</keyword>
<protein>
    <recommendedName>
        <fullName evidence="4">SLL1 protein</fullName>
    </recommendedName>
</protein>
<accession>A0A2U1PMX9</accession>